<proteinExistence type="inferred from homology"/>
<sequence>MSIPVPILDTHIHLYPLSEAPTLAWNRPDHPLWGQRSLAEYKSTTSSSHDLLSGFVFLETDRSNDESDPDPAGGWQHPLAEVSFLARVAAGKPRPGEGHEASDARLCKGIVPWAPMPAGPEVLEKYIASVKEVCERDGDAATWGKVKGFRYLLQDKPEGVMLQEGFVEAVKLLGRKGLVFDVGVDLHRRGRGQLEEAVELVERVHRGVDDKEKTVFVLNHLCKPDLTTLNTNDPSFIAWRTAMFTLSKADNVYMKISGCLSEMSPSLATSSPNEIFDAIAPWLAVIVAAFGPPRIMFGSDWPVCTVGVGEGAWDKWRLVVERLCLASGFDEEETKMVFWGTGRRAYGVE</sequence>
<reference evidence="3" key="1">
    <citation type="submission" date="2022-10" db="EMBL/GenBank/DDBJ databases">
        <title>Tapping the CABI collections for fungal endophytes: first genome assemblies for Collariella, Neodidymelliopsis, Ascochyta clinopodiicola, Didymella pomorum, Didymosphaeria variabile, Neocosmospora piperis and Neocucurbitaria cava.</title>
        <authorList>
            <person name="Hill R."/>
        </authorList>
    </citation>
    <scope>NUCLEOTIDE SEQUENCE</scope>
    <source>
        <strain evidence="3">IMI 355082</strain>
    </source>
</reference>
<dbReference type="SUPFAM" id="SSF51556">
    <property type="entry name" value="Metallo-dependent hydrolases"/>
    <property type="match status" value="1"/>
</dbReference>
<dbReference type="Gene3D" id="3.20.20.140">
    <property type="entry name" value="Metal-dependent hydrolases"/>
    <property type="match status" value="1"/>
</dbReference>
<name>A0A9W8Z384_9PEZI</name>
<feature type="domain" description="Amidohydrolase-related" evidence="2">
    <location>
        <begin position="142"/>
        <end position="347"/>
    </location>
</feature>
<protein>
    <submittedName>
        <fullName evidence="3">L-rhamnono-gamma-lactonase</fullName>
        <ecNumber evidence="3">3.1.1.65</ecNumber>
    </submittedName>
</protein>
<dbReference type="InterPro" id="IPR052350">
    <property type="entry name" value="Metallo-dep_Lactonases"/>
</dbReference>
<keyword evidence="4" id="KW-1185">Reference proteome</keyword>
<accession>A0A9W8Z384</accession>
<evidence type="ECO:0000256" key="1">
    <source>
        <dbReference type="ARBA" id="ARBA00038310"/>
    </source>
</evidence>
<dbReference type="PANTHER" id="PTHR43569:SF2">
    <property type="entry name" value="AMIDOHYDROLASE-RELATED DOMAIN-CONTAINING PROTEIN"/>
    <property type="match status" value="1"/>
</dbReference>
<dbReference type="InterPro" id="IPR032466">
    <property type="entry name" value="Metal_Hydrolase"/>
</dbReference>
<dbReference type="PANTHER" id="PTHR43569">
    <property type="entry name" value="AMIDOHYDROLASE"/>
    <property type="match status" value="1"/>
</dbReference>
<gene>
    <name evidence="3" type="primary">LRA2</name>
    <name evidence="3" type="ORF">N0V93_000200</name>
</gene>
<organism evidence="3 4">
    <name type="scientific">Gnomoniopsis smithogilvyi</name>
    <dbReference type="NCBI Taxonomy" id="1191159"/>
    <lineage>
        <taxon>Eukaryota</taxon>
        <taxon>Fungi</taxon>
        <taxon>Dikarya</taxon>
        <taxon>Ascomycota</taxon>
        <taxon>Pezizomycotina</taxon>
        <taxon>Sordariomycetes</taxon>
        <taxon>Sordariomycetidae</taxon>
        <taxon>Diaporthales</taxon>
        <taxon>Gnomoniaceae</taxon>
        <taxon>Gnomoniopsis</taxon>
    </lineage>
</organism>
<comment type="caution">
    <text evidence="3">The sequence shown here is derived from an EMBL/GenBank/DDBJ whole genome shotgun (WGS) entry which is preliminary data.</text>
</comment>
<dbReference type="EC" id="3.1.1.65" evidence="3"/>
<dbReference type="InterPro" id="IPR006680">
    <property type="entry name" value="Amidohydro-rel"/>
</dbReference>
<evidence type="ECO:0000313" key="3">
    <source>
        <dbReference type="EMBL" id="KAJ4395984.1"/>
    </source>
</evidence>
<dbReference type="Pfam" id="PF04909">
    <property type="entry name" value="Amidohydro_2"/>
    <property type="match status" value="1"/>
</dbReference>
<evidence type="ECO:0000259" key="2">
    <source>
        <dbReference type="Pfam" id="PF04909"/>
    </source>
</evidence>
<dbReference type="EMBL" id="JAPEVB010000001">
    <property type="protein sequence ID" value="KAJ4395984.1"/>
    <property type="molecule type" value="Genomic_DNA"/>
</dbReference>
<dbReference type="OrthoDB" id="2135488at2759"/>
<comment type="similarity">
    <text evidence="1">Belongs to the metallo-dependent hydrolases superfamily.</text>
</comment>
<keyword evidence="3" id="KW-0378">Hydrolase</keyword>
<evidence type="ECO:0000313" key="4">
    <source>
        <dbReference type="Proteomes" id="UP001140453"/>
    </source>
</evidence>
<dbReference type="GO" id="GO:0050033">
    <property type="term" value="F:L-rhamnono-1,4-lactonase activity"/>
    <property type="evidence" value="ECO:0007669"/>
    <property type="project" value="UniProtKB-EC"/>
</dbReference>
<dbReference type="AlphaFoldDB" id="A0A9W8Z384"/>
<dbReference type="Proteomes" id="UP001140453">
    <property type="component" value="Unassembled WGS sequence"/>
</dbReference>